<feature type="region of interest" description="Disordered" evidence="1">
    <location>
        <begin position="1"/>
        <end position="113"/>
    </location>
</feature>
<feature type="region of interest" description="Disordered" evidence="1">
    <location>
        <begin position="147"/>
        <end position="180"/>
    </location>
</feature>
<sequence length="180" mass="19106">DSGAVDAGNVDGSPDLNSPLHAEAKPTREASVSRISSGDDGKLLELFWQIEQPVEPDHAEESDTGGGTGDAAQPSDDADLVEQTAAVASAEQRPLRRVADPPDASPAPLPDADVVEPIATVTLAELYAGQGFPDRAAKTYRRILSDEPESEEIKSKLAELEQTLTTRTRVRPLTRSSPPE</sequence>
<evidence type="ECO:0008006" key="3">
    <source>
        <dbReference type="Google" id="ProtNLM"/>
    </source>
</evidence>
<organism evidence="2">
    <name type="scientific">marine metagenome</name>
    <dbReference type="NCBI Taxonomy" id="408172"/>
    <lineage>
        <taxon>unclassified sequences</taxon>
        <taxon>metagenomes</taxon>
        <taxon>ecological metagenomes</taxon>
    </lineage>
</organism>
<evidence type="ECO:0000256" key="1">
    <source>
        <dbReference type="SAM" id="MobiDB-lite"/>
    </source>
</evidence>
<name>A0A382S460_9ZZZZ</name>
<protein>
    <recommendedName>
        <fullName evidence="3">Tetratricopeptide repeat protein</fullName>
    </recommendedName>
</protein>
<evidence type="ECO:0000313" key="2">
    <source>
        <dbReference type="EMBL" id="SVD04352.1"/>
    </source>
</evidence>
<dbReference type="Pfam" id="PF13428">
    <property type="entry name" value="TPR_14"/>
    <property type="match status" value="1"/>
</dbReference>
<feature type="non-terminal residue" evidence="2">
    <location>
        <position position="1"/>
    </location>
</feature>
<accession>A0A382S460</accession>
<proteinExistence type="predicted"/>
<gene>
    <name evidence="2" type="ORF">METZ01_LOCUS357206</name>
</gene>
<dbReference type="AlphaFoldDB" id="A0A382S460"/>
<reference evidence="2" key="1">
    <citation type="submission" date="2018-05" db="EMBL/GenBank/DDBJ databases">
        <authorList>
            <person name="Lanie J.A."/>
            <person name="Ng W.-L."/>
            <person name="Kazmierczak K.M."/>
            <person name="Andrzejewski T.M."/>
            <person name="Davidsen T.M."/>
            <person name="Wayne K.J."/>
            <person name="Tettelin H."/>
            <person name="Glass J.I."/>
            <person name="Rusch D."/>
            <person name="Podicherti R."/>
            <person name="Tsui H.-C.T."/>
            <person name="Winkler M.E."/>
        </authorList>
    </citation>
    <scope>NUCLEOTIDE SEQUENCE</scope>
</reference>
<dbReference type="EMBL" id="UINC01126089">
    <property type="protein sequence ID" value="SVD04352.1"/>
    <property type="molecule type" value="Genomic_DNA"/>
</dbReference>
<feature type="compositionally biased region" description="Low complexity" evidence="1">
    <location>
        <begin position="163"/>
        <end position="180"/>
    </location>
</feature>